<sequence>MPVAEVNVSKLRALFQNDGNVTVTTPLGNTLLEIQGDLEFPLVPPANDADNKFSIYNNEDIVRFGLLQVDSDSKKATMLVGEKQRLLGSVVKLDSPLGLLKFDHLTGSVDLQDVIRYKIIFKDRPLPIM</sequence>
<dbReference type="STRING" id="1245769.A0A0C7MMA7"/>
<gene>
    <name evidence="1" type="ORF">LALA0_S02e03774g</name>
</gene>
<dbReference type="GO" id="GO:0034398">
    <property type="term" value="P:telomere tethering at nuclear periphery"/>
    <property type="evidence" value="ECO:0007669"/>
    <property type="project" value="EnsemblFungi"/>
</dbReference>
<reference evidence="1 2" key="1">
    <citation type="submission" date="2014-12" db="EMBL/GenBank/DDBJ databases">
        <authorList>
            <person name="Neuveglise Cecile"/>
        </authorList>
    </citation>
    <scope>NUCLEOTIDE SEQUENCE [LARGE SCALE GENOMIC DNA]</scope>
    <source>
        <strain evidence="1 2">CBS 12615</strain>
    </source>
</reference>
<dbReference type="OrthoDB" id="121932at2759"/>
<dbReference type="RefSeq" id="XP_022627206.1">
    <property type="nucleotide sequence ID" value="XM_022773706.1"/>
</dbReference>
<dbReference type="EMBL" id="LN736361">
    <property type="protein sequence ID" value="CEP60968.1"/>
    <property type="molecule type" value="Genomic_DNA"/>
</dbReference>
<proteinExistence type="predicted"/>
<evidence type="ECO:0000313" key="2">
    <source>
        <dbReference type="Proteomes" id="UP000054304"/>
    </source>
</evidence>
<dbReference type="GO" id="GO:0031390">
    <property type="term" value="C:Ctf18 RFC-like complex"/>
    <property type="evidence" value="ECO:0007669"/>
    <property type="project" value="EnsemblFungi"/>
</dbReference>
<dbReference type="GeneID" id="34684380"/>
<evidence type="ECO:0000313" key="1">
    <source>
        <dbReference type="EMBL" id="CEP60968.1"/>
    </source>
</evidence>
<dbReference type="HOGENOM" id="CLU_090690_1_0_1"/>
<dbReference type="Proteomes" id="UP000054304">
    <property type="component" value="Unassembled WGS sequence"/>
</dbReference>
<accession>A0A0C7MMA7</accession>
<dbReference type="GO" id="GO:0035753">
    <property type="term" value="P:maintenance of DNA trinucleotide repeats"/>
    <property type="evidence" value="ECO:0007669"/>
    <property type="project" value="EnsemblFungi"/>
</dbReference>
<organism evidence="1 2">
    <name type="scientific">Lachancea lanzarotensis</name>
    <dbReference type="NCBI Taxonomy" id="1245769"/>
    <lineage>
        <taxon>Eukaryota</taxon>
        <taxon>Fungi</taxon>
        <taxon>Dikarya</taxon>
        <taxon>Ascomycota</taxon>
        <taxon>Saccharomycotina</taxon>
        <taxon>Saccharomycetes</taxon>
        <taxon>Saccharomycetales</taxon>
        <taxon>Saccharomycetaceae</taxon>
        <taxon>Lachancea</taxon>
    </lineage>
</organism>
<dbReference type="GO" id="GO:0007064">
    <property type="term" value="P:mitotic sister chromatid cohesion"/>
    <property type="evidence" value="ECO:0007669"/>
    <property type="project" value="EnsemblFungi"/>
</dbReference>
<name>A0A0C7MMA7_9SACH</name>
<protein>
    <submittedName>
        <fullName evidence="1">LALA0S02e03774g1_1</fullName>
    </submittedName>
</protein>
<dbReference type="AlphaFoldDB" id="A0A0C7MMA7"/>
<dbReference type="Pfam" id="PF09696">
    <property type="entry name" value="Ctf8"/>
    <property type="match status" value="1"/>
</dbReference>
<dbReference type="InterPro" id="IPR018607">
    <property type="entry name" value="Ctf8"/>
</dbReference>
<keyword evidence="2" id="KW-1185">Reference proteome</keyword>